<dbReference type="PANTHER" id="PTHR39964:SF2">
    <property type="entry name" value="UPF0292 PROTEIN MJ1624"/>
    <property type="match status" value="1"/>
</dbReference>
<reference evidence="2" key="2">
    <citation type="submission" date="2017-04" db="EMBL/GenBank/DDBJ databases">
        <authorList>
            <person name="Afonso C.L."/>
            <person name="Miller P.J."/>
            <person name="Scott M.A."/>
            <person name="Spackman E."/>
            <person name="Goraichik I."/>
            <person name="Dimitrov K.M."/>
            <person name="Suarez D.L."/>
            <person name="Swayne D.E."/>
        </authorList>
    </citation>
    <scope>NUCLEOTIDE SEQUENCE</scope>
    <source>
        <strain evidence="2">KM45013</strain>
    </source>
</reference>
<evidence type="ECO:0000313" key="2">
    <source>
        <dbReference type="EMBL" id="ARQ06397.1"/>
    </source>
</evidence>
<evidence type="ECO:0000313" key="5">
    <source>
        <dbReference type="Proteomes" id="UP000194154"/>
    </source>
</evidence>
<dbReference type="PANTHER" id="PTHR39964">
    <property type="entry name" value="UPF0292 PROTEIN TK1411"/>
    <property type="match status" value="1"/>
</dbReference>
<dbReference type="GeneID" id="35294884"/>
<dbReference type="EC" id="3.1.26.8" evidence="2"/>
<reference evidence="4 6" key="3">
    <citation type="submission" date="2019-01" db="EMBL/GenBank/DDBJ databases">
        <title>Draft genome sequences of Macrococcus caseolyticus, Macrococcus canis, Macrococcus bohemicus and Macrococcus goetzii.</title>
        <authorList>
            <person name="Mazhar S."/>
            <person name="Altermann E."/>
            <person name="Hill C."/>
            <person name="Mcauliffe O."/>
        </authorList>
    </citation>
    <scope>NUCLEOTIDE SEQUENCE [LARGE SCALE GENOMIC DNA]</scope>
    <source>
        <strain evidence="4 6">DPC7162</strain>
    </source>
</reference>
<dbReference type="EMBL" id="CP021059">
    <property type="protein sequence ID" value="ARQ06397.1"/>
    <property type="molecule type" value="Genomic_DNA"/>
</dbReference>
<evidence type="ECO:0000313" key="4">
    <source>
        <dbReference type="EMBL" id="TDM17395.1"/>
    </source>
</evidence>
<evidence type="ECO:0000313" key="6">
    <source>
        <dbReference type="Proteomes" id="UP000294865"/>
    </source>
</evidence>
<organism evidence="2 5">
    <name type="scientific">Macrococcoides canis</name>
    <dbReference type="NCBI Taxonomy" id="1855823"/>
    <lineage>
        <taxon>Bacteria</taxon>
        <taxon>Bacillati</taxon>
        <taxon>Bacillota</taxon>
        <taxon>Bacilli</taxon>
        <taxon>Bacillales</taxon>
        <taxon>Staphylococcaceae</taxon>
        <taxon>Macrococcoides</taxon>
    </lineage>
</organism>
<keyword evidence="2" id="KW-0378">Hydrolase</keyword>
<accession>A0A1W7A9U2</accession>
<dbReference type="SUPFAM" id="SSF110455">
    <property type="entry name" value="Toprim domain"/>
    <property type="match status" value="1"/>
</dbReference>
<dbReference type="CDD" id="cd01027">
    <property type="entry name" value="TOPRIM_RNase_M5_like"/>
    <property type="match status" value="1"/>
</dbReference>
<dbReference type="EMBL" id="SDQG01000002">
    <property type="protein sequence ID" value="TDM17395.1"/>
    <property type="molecule type" value="Genomic_DNA"/>
</dbReference>
<dbReference type="SMART" id="SM00493">
    <property type="entry name" value="TOPRIM"/>
    <property type="match status" value="1"/>
</dbReference>
<keyword evidence="5" id="KW-1185">Reference proteome</keyword>
<dbReference type="RefSeq" id="WP_086042066.1">
    <property type="nucleotide sequence ID" value="NZ_CBCRZA010000001.1"/>
</dbReference>
<sequence>MSVIQKVIVVEGKRDKKRLQEVLTEPVHIICTHGTMGIEKLDAMIEDLYHHKVYIMTDSDKAGRKIRAWFKRHLSEGHHIYIDPKYGEVSNCPLEYLAKVVSRHDFEIKPQFEWKGKSQPYEYQNAFAI</sequence>
<dbReference type="KEGG" id="mcak:MCCS_07480"/>
<name>A0A1W7A9U2_9STAP</name>
<evidence type="ECO:0000259" key="1">
    <source>
        <dbReference type="PROSITE" id="PS50880"/>
    </source>
</evidence>
<dbReference type="Proteomes" id="UP000294865">
    <property type="component" value="Unassembled WGS sequence"/>
</dbReference>
<dbReference type="Proteomes" id="UP000501122">
    <property type="component" value="Chromosome"/>
</dbReference>
<feature type="domain" description="Toprim" evidence="1">
    <location>
        <begin position="5"/>
        <end position="109"/>
    </location>
</feature>
<dbReference type="EMBL" id="CP047363">
    <property type="protein sequence ID" value="QIH77825.1"/>
    <property type="molecule type" value="Genomic_DNA"/>
</dbReference>
<dbReference type="OrthoDB" id="2417742at2"/>
<gene>
    <name evidence="2" type="primary">rnmV_1</name>
    <name evidence="4" type="ORF">ETI04_05715</name>
    <name evidence="3" type="ORF">GTN30_04015</name>
    <name evidence="2" type="ORF">MCCS_07480</name>
</gene>
<proteinExistence type="predicted"/>
<reference evidence="3" key="4">
    <citation type="journal article" date="2020" name="Antimicrob. Agents Chemother.">
        <title>The novel macrolide resistance genes mef(D), msr(F) and msr(H) are present on resistance islands in Macrococcus canis, Macrococcus caseolyticus and Staphylococcus aureus.</title>
        <authorList>
            <person name="Schwendener S."/>
            <person name="Dona V."/>
            <person name="Perreten V."/>
        </authorList>
    </citation>
    <scope>NUCLEOTIDE SEQUENCE</scope>
    <source>
        <strain evidence="3">Epi0076A</strain>
    </source>
</reference>
<dbReference type="PROSITE" id="PS50880">
    <property type="entry name" value="TOPRIM"/>
    <property type="match status" value="1"/>
</dbReference>
<dbReference type="Pfam" id="PF01751">
    <property type="entry name" value="Toprim"/>
    <property type="match status" value="1"/>
</dbReference>
<dbReference type="InterPro" id="IPR006171">
    <property type="entry name" value="TOPRIM_dom"/>
</dbReference>
<dbReference type="STRING" id="1855823.MCCS_07480"/>
<dbReference type="Gene3D" id="3.40.1360.10">
    <property type="match status" value="1"/>
</dbReference>
<dbReference type="InterPro" id="IPR034141">
    <property type="entry name" value="TOPRIM_RNase_M5-like"/>
</dbReference>
<dbReference type="Proteomes" id="UP000194154">
    <property type="component" value="Chromosome"/>
</dbReference>
<reference evidence="2 5" key="1">
    <citation type="journal article" date="2017" name="Int. J. Syst. Evol. Microbiol.">
        <title>Macrococcus canis sp. nov., a skin bacterium associated with infections in dogs.</title>
        <authorList>
            <person name="Gobeli Brawand S."/>
            <person name="Cotting K."/>
            <person name="Gomez-Sanz E."/>
            <person name="Collaud A."/>
            <person name="Thomann A."/>
            <person name="Brodard I."/>
            <person name="Rodriguez-Campos S."/>
            <person name="Strauss C."/>
            <person name="Perreten V."/>
        </authorList>
    </citation>
    <scope>NUCLEOTIDE SEQUENCE [LARGE SCALE GENOMIC DNA]</scope>
    <source>
        <strain evidence="2 5">KM45013</strain>
    </source>
</reference>
<dbReference type="AlphaFoldDB" id="A0A1W7A9U2"/>
<dbReference type="GO" id="GO:0043822">
    <property type="term" value="F:ribonuclease M5 activity"/>
    <property type="evidence" value="ECO:0007669"/>
    <property type="project" value="UniProtKB-EC"/>
</dbReference>
<protein>
    <submittedName>
        <fullName evidence="2">Ribonuclease M5</fullName>
        <ecNumber evidence="2">3.1.26.8</ecNumber>
    </submittedName>
    <submittedName>
        <fullName evidence="3">Topiosmerase</fullName>
    </submittedName>
</protein>
<evidence type="ECO:0000313" key="3">
    <source>
        <dbReference type="EMBL" id="QIH77825.1"/>
    </source>
</evidence>